<dbReference type="AlphaFoldDB" id="A0A372IMT0"/>
<keyword evidence="1" id="KW-0812">Transmembrane</keyword>
<evidence type="ECO:0008006" key="4">
    <source>
        <dbReference type="Google" id="ProtNLM"/>
    </source>
</evidence>
<comment type="caution">
    <text evidence="2">The sequence shown here is derived from an EMBL/GenBank/DDBJ whole genome shotgun (WGS) entry which is preliminary data.</text>
</comment>
<feature type="transmembrane region" description="Helical" evidence="1">
    <location>
        <begin position="20"/>
        <end position="39"/>
    </location>
</feature>
<gene>
    <name evidence="2" type="ORF">D0Y96_12790</name>
</gene>
<protein>
    <recommendedName>
        <fullName evidence="4">Glycosyltransferase RgtA/B/C/D-like domain-containing protein</fullName>
    </recommendedName>
</protein>
<feature type="transmembrane region" description="Helical" evidence="1">
    <location>
        <begin position="90"/>
        <end position="113"/>
    </location>
</feature>
<proteinExistence type="predicted"/>
<dbReference type="RefSeq" id="WP_117300453.1">
    <property type="nucleotide sequence ID" value="NZ_QVQT02000004.1"/>
</dbReference>
<dbReference type="EMBL" id="QVQT01000004">
    <property type="protein sequence ID" value="RFU16270.1"/>
    <property type="molecule type" value="Genomic_DNA"/>
</dbReference>
<accession>A0A372IMT0</accession>
<keyword evidence="1" id="KW-1133">Transmembrane helix</keyword>
<feature type="transmembrane region" description="Helical" evidence="1">
    <location>
        <begin position="181"/>
        <end position="203"/>
    </location>
</feature>
<feature type="transmembrane region" description="Helical" evidence="1">
    <location>
        <begin position="328"/>
        <end position="345"/>
    </location>
</feature>
<feature type="transmembrane region" description="Helical" evidence="1">
    <location>
        <begin position="210"/>
        <end position="232"/>
    </location>
</feature>
<feature type="transmembrane region" description="Helical" evidence="1">
    <location>
        <begin position="286"/>
        <end position="308"/>
    </location>
</feature>
<sequence>MPSPLSKPSAALPLFSWSRILRLLPLTVIVLFLSGYHPFADDADIYVAGIRRLLDPTLYPADAAFVLAHTHLSIFAHGMAAFVRLSYIPLPWVLLAAHLASIFLFLLACFQLASRLFATPAQRFGAVIMAAACFTLPVAGTALVLMDPYVTARSFSTPCGLFAVAACLDCAWLRMACFAALAALLHPLMAAFLIAFLILQVLVQAGRMSLAALVAIGGVAAFAAAFFLALGVSHHAPTSAAWRQATLLPSHTYLLLARWRWYEILGLVLPLLLFAWAAWRFRRSAAIGGLSISCLLTGSASLIVAALFVPASGPYLLAPLQPLRSFHLIYALGVLLLGGAAGWLIPHTRWAALCFLIPAIALSLGQHQTYGSSNFVEWPFTAPSSPWQQAFLWIGGHTPHDAVFAFNPRLVYLPGEDAQGFRAITGRDHLADDKDGGVVVVFPHLAARWAQERAAQTGIDLMSDAERLPKLRSHGVTWLLLAPGAVTSFPCPYKNAAVAVCELPH</sequence>
<feature type="transmembrane region" description="Helical" evidence="1">
    <location>
        <begin position="125"/>
        <end position="146"/>
    </location>
</feature>
<keyword evidence="3" id="KW-1185">Reference proteome</keyword>
<name>A0A372IMT0_9BACT</name>
<feature type="transmembrane region" description="Helical" evidence="1">
    <location>
        <begin position="59"/>
        <end position="83"/>
    </location>
</feature>
<evidence type="ECO:0000313" key="3">
    <source>
        <dbReference type="Proteomes" id="UP000264702"/>
    </source>
</evidence>
<dbReference type="Proteomes" id="UP000264702">
    <property type="component" value="Unassembled WGS sequence"/>
</dbReference>
<evidence type="ECO:0000256" key="1">
    <source>
        <dbReference type="SAM" id="Phobius"/>
    </source>
</evidence>
<reference evidence="2 3" key="1">
    <citation type="submission" date="2018-08" db="EMBL/GenBank/DDBJ databases">
        <title>Acidipila sp. 4G-K13, an acidobacterium isolated from forest soil.</title>
        <authorList>
            <person name="Gao Z.-H."/>
            <person name="Qiu L.-H."/>
        </authorList>
    </citation>
    <scope>NUCLEOTIDE SEQUENCE [LARGE SCALE GENOMIC DNA]</scope>
    <source>
        <strain evidence="2 3">4G-K13</strain>
    </source>
</reference>
<keyword evidence="1" id="KW-0472">Membrane</keyword>
<feature type="transmembrane region" description="Helical" evidence="1">
    <location>
        <begin position="259"/>
        <end position="279"/>
    </location>
</feature>
<evidence type="ECO:0000313" key="2">
    <source>
        <dbReference type="EMBL" id="RFU16270.1"/>
    </source>
</evidence>
<dbReference type="OrthoDB" id="109255at2"/>
<organism evidence="2 3">
    <name type="scientific">Paracidobacterium acidisoli</name>
    <dbReference type="NCBI Taxonomy" id="2303751"/>
    <lineage>
        <taxon>Bacteria</taxon>
        <taxon>Pseudomonadati</taxon>
        <taxon>Acidobacteriota</taxon>
        <taxon>Terriglobia</taxon>
        <taxon>Terriglobales</taxon>
        <taxon>Acidobacteriaceae</taxon>
        <taxon>Paracidobacterium</taxon>
    </lineage>
</organism>